<evidence type="ECO:0000256" key="10">
    <source>
        <dbReference type="ARBA" id="ARBA00022801"/>
    </source>
</evidence>
<evidence type="ECO:0000256" key="12">
    <source>
        <dbReference type="PROSITE-ProRule" id="PRU01319"/>
    </source>
</evidence>
<dbReference type="GO" id="GO:0006298">
    <property type="term" value="P:mismatch repair"/>
    <property type="evidence" value="ECO:0007669"/>
    <property type="project" value="TreeGrafter"/>
</dbReference>
<sequence>MPARDITTHDTEAGWAQSSGLRWLVGMDEVGRGALAGPVGVGAVRIDAQAVTEASGDGAIPVGLRDSKQVPLTRRAGLAEEIARWRPQHAVAYASPQEIDAVGITLALNLAGRRALAQLAGHGPVEGVLLDGVHDWLSAPLTLDAALVFGEAAEVDIPPVTTIVKGDASVATIAAASVLAKVQRDALLRELDAQTPGYGWATNAGYGSAAHREAIRSLGITEHHRQSWSL</sequence>
<dbReference type="GO" id="GO:0046872">
    <property type="term" value="F:metal ion binding"/>
    <property type="evidence" value="ECO:0007669"/>
    <property type="project" value="UniProtKB-KW"/>
</dbReference>
<evidence type="ECO:0000256" key="8">
    <source>
        <dbReference type="ARBA" id="ARBA00022723"/>
    </source>
</evidence>
<dbReference type="Pfam" id="PF01351">
    <property type="entry name" value="RNase_HII"/>
    <property type="match status" value="1"/>
</dbReference>
<dbReference type="NCBIfam" id="NF000595">
    <property type="entry name" value="PRK00015.1-3"/>
    <property type="match status" value="1"/>
</dbReference>
<dbReference type="InterPro" id="IPR022898">
    <property type="entry name" value="RNase_HII"/>
</dbReference>
<evidence type="ECO:0000256" key="1">
    <source>
        <dbReference type="ARBA" id="ARBA00000077"/>
    </source>
</evidence>
<dbReference type="GO" id="GO:0005737">
    <property type="term" value="C:cytoplasm"/>
    <property type="evidence" value="ECO:0007669"/>
    <property type="project" value="UniProtKB-SubCell"/>
</dbReference>
<comment type="cofactor">
    <cofactor evidence="12">
        <name>Mn(2+)</name>
        <dbReference type="ChEBI" id="CHEBI:29035"/>
    </cofactor>
    <cofactor evidence="12">
        <name>Mg(2+)</name>
        <dbReference type="ChEBI" id="CHEBI:18420"/>
    </cofactor>
    <text evidence="12">Manganese or magnesium. Binds 1 divalent metal ion per monomer in the absence of substrate. May bind a second metal ion after substrate binding.</text>
</comment>
<feature type="domain" description="RNase H type-2" evidence="14">
    <location>
        <begin position="22"/>
        <end position="230"/>
    </location>
</feature>
<evidence type="ECO:0000313" key="15">
    <source>
        <dbReference type="EMBL" id="HJG79197.1"/>
    </source>
</evidence>
<comment type="function">
    <text evidence="3 13">Endonuclease that specifically degrades the RNA of RNA-DNA hybrids.</text>
</comment>
<feature type="binding site" evidence="12">
    <location>
        <position position="131"/>
    </location>
    <ligand>
        <name>a divalent metal cation</name>
        <dbReference type="ChEBI" id="CHEBI:60240"/>
    </ligand>
</feature>
<accession>A0A921SMU0</accession>
<dbReference type="CDD" id="cd07182">
    <property type="entry name" value="RNase_HII_bacteria_HII_like"/>
    <property type="match status" value="1"/>
</dbReference>
<name>A0A921SMU0_9MICO</name>
<feature type="binding site" evidence="12">
    <location>
        <position position="28"/>
    </location>
    <ligand>
        <name>a divalent metal cation</name>
        <dbReference type="ChEBI" id="CHEBI:60240"/>
    </ligand>
</feature>
<proteinExistence type="inferred from homology"/>
<dbReference type="GO" id="GO:0032299">
    <property type="term" value="C:ribonuclease H2 complex"/>
    <property type="evidence" value="ECO:0007669"/>
    <property type="project" value="TreeGrafter"/>
</dbReference>
<evidence type="ECO:0000256" key="9">
    <source>
        <dbReference type="ARBA" id="ARBA00022759"/>
    </source>
</evidence>
<dbReference type="InterPro" id="IPR001352">
    <property type="entry name" value="RNase_HII/HIII"/>
</dbReference>
<dbReference type="GO" id="GO:0043137">
    <property type="term" value="P:DNA replication, removal of RNA primer"/>
    <property type="evidence" value="ECO:0007669"/>
    <property type="project" value="TreeGrafter"/>
</dbReference>
<gene>
    <name evidence="15" type="ORF">K8V08_02160</name>
</gene>
<protein>
    <recommendedName>
        <fullName evidence="13">Ribonuclease</fullName>
        <ecNumber evidence="13">3.1.26.4</ecNumber>
    </recommendedName>
</protein>
<feature type="binding site" evidence="12">
    <location>
        <position position="29"/>
    </location>
    <ligand>
        <name>a divalent metal cation</name>
        <dbReference type="ChEBI" id="CHEBI:60240"/>
    </ligand>
</feature>
<keyword evidence="7 12" id="KW-0540">Nuclease</keyword>
<organism evidence="15 16">
    <name type="scientific">Brevibacterium senegalense</name>
    <dbReference type="NCBI Taxonomy" id="1033736"/>
    <lineage>
        <taxon>Bacteria</taxon>
        <taxon>Bacillati</taxon>
        <taxon>Actinomycetota</taxon>
        <taxon>Actinomycetes</taxon>
        <taxon>Micrococcales</taxon>
        <taxon>Brevibacteriaceae</taxon>
        <taxon>Brevibacterium</taxon>
    </lineage>
</organism>
<dbReference type="GO" id="GO:0003723">
    <property type="term" value="F:RNA binding"/>
    <property type="evidence" value="ECO:0007669"/>
    <property type="project" value="UniProtKB-UniRule"/>
</dbReference>
<evidence type="ECO:0000313" key="16">
    <source>
        <dbReference type="Proteomes" id="UP000784435"/>
    </source>
</evidence>
<keyword evidence="11" id="KW-0464">Manganese</keyword>
<reference evidence="15" key="2">
    <citation type="submission" date="2021-09" db="EMBL/GenBank/DDBJ databases">
        <authorList>
            <person name="Gilroy R."/>
        </authorList>
    </citation>
    <scope>NUCLEOTIDE SEQUENCE</scope>
    <source>
        <strain evidence="15">ChiGjej5B5-7349</strain>
    </source>
</reference>
<evidence type="ECO:0000256" key="7">
    <source>
        <dbReference type="ARBA" id="ARBA00022722"/>
    </source>
</evidence>
<dbReference type="AlphaFoldDB" id="A0A921SMU0"/>
<dbReference type="GO" id="GO:0004523">
    <property type="term" value="F:RNA-DNA hybrid ribonuclease activity"/>
    <property type="evidence" value="ECO:0007669"/>
    <property type="project" value="UniProtKB-UniRule"/>
</dbReference>
<dbReference type="PROSITE" id="PS51975">
    <property type="entry name" value="RNASE_H_2"/>
    <property type="match status" value="1"/>
</dbReference>
<evidence type="ECO:0000256" key="4">
    <source>
        <dbReference type="ARBA" id="ARBA00004496"/>
    </source>
</evidence>
<dbReference type="EMBL" id="DYUK01000046">
    <property type="protein sequence ID" value="HJG79197.1"/>
    <property type="molecule type" value="Genomic_DNA"/>
</dbReference>
<evidence type="ECO:0000256" key="2">
    <source>
        <dbReference type="ARBA" id="ARBA00001946"/>
    </source>
</evidence>
<evidence type="ECO:0000256" key="6">
    <source>
        <dbReference type="ARBA" id="ARBA00022490"/>
    </source>
</evidence>
<evidence type="ECO:0000256" key="13">
    <source>
        <dbReference type="RuleBase" id="RU003515"/>
    </source>
</evidence>
<dbReference type="Gene3D" id="3.30.420.10">
    <property type="entry name" value="Ribonuclease H-like superfamily/Ribonuclease H"/>
    <property type="match status" value="1"/>
</dbReference>
<comment type="catalytic activity">
    <reaction evidence="1 12 13">
        <text>Endonucleolytic cleavage to 5'-phosphomonoester.</text>
        <dbReference type="EC" id="3.1.26.4"/>
    </reaction>
</comment>
<dbReference type="SUPFAM" id="SSF53098">
    <property type="entry name" value="Ribonuclease H-like"/>
    <property type="match status" value="1"/>
</dbReference>
<keyword evidence="6" id="KW-0963">Cytoplasm</keyword>
<comment type="similarity">
    <text evidence="5 13">Belongs to the RNase HII family.</text>
</comment>
<dbReference type="EC" id="3.1.26.4" evidence="13"/>
<evidence type="ECO:0000259" key="14">
    <source>
        <dbReference type="PROSITE" id="PS51975"/>
    </source>
</evidence>
<reference evidence="15" key="1">
    <citation type="journal article" date="2021" name="PeerJ">
        <title>Extensive microbial diversity within the chicken gut microbiome revealed by metagenomics and culture.</title>
        <authorList>
            <person name="Gilroy R."/>
            <person name="Ravi A."/>
            <person name="Getino M."/>
            <person name="Pursley I."/>
            <person name="Horton D.L."/>
            <person name="Alikhan N.F."/>
            <person name="Baker D."/>
            <person name="Gharbi K."/>
            <person name="Hall N."/>
            <person name="Watson M."/>
            <person name="Adriaenssens E.M."/>
            <person name="Foster-Nyarko E."/>
            <person name="Jarju S."/>
            <person name="Secka A."/>
            <person name="Antonio M."/>
            <person name="Oren A."/>
            <person name="Chaudhuri R.R."/>
            <person name="La Ragione R."/>
            <person name="Hildebrand F."/>
            <person name="Pallen M.J."/>
        </authorList>
    </citation>
    <scope>NUCLEOTIDE SEQUENCE</scope>
    <source>
        <strain evidence="15">ChiGjej5B5-7349</strain>
    </source>
</reference>
<evidence type="ECO:0000256" key="3">
    <source>
        <dbReference type="ARBA" id="ARBA00004065"/>
    </source>
</evidence>
<dbReference type="InterPro" id="IPR036397">
    <property type="entry name" value="RNaseH_sf"/>
</dbReference>
<evidence type="ECO:0000256" key="5">
    <source>
        <dbReference type="ARBA" id="ARBA00007383"/>
    </source>
</evidence>
<dbReference type="PANTHER" id="PTHR10954">
    <property type="entry name" value="RIBONUCLEASE H2 SUBUNIT A"/>
    <property type="match status" value="1"/>
</dbReference>
<keyword evidence="10 12" id="KW-0378">Hydrolase</keyword>
<dbReference type="InterPro" id="IPR024567">
    <property type="entry name" value="RNase_HII/HIII_dom"/>
</dbReference>
<dbReference type="Proteomes" id="UP000784435">
    <property type="component" value="Unassembled WGS sequence"/>
</dbReference>
<comment type="subcellular location">
    <subcellularLocation>
        <location evidence="4">Cytoplasm</location>
    </subcellularLocation>
</comment>
<dbReference type="InterPro" id="IPR012337">
    <property type="entry name" value="RNaseH-like_sf"/>
</dbReference>
<keyword evidence="9 12" id="KW-0255">Endonuclease</keyword>
<comment type="cofactor">
    <cofactor evidence="2">
        <name>Mg(2+)</name>
        <dbReference type="ChEBI" id="CHEBI:18420"/>
    </cofactor>
</comment>
<keyword evidence="8 12" id="KW-0479">Metal-binding</keyword>
<evidence type="ECO:0000256" key="11">
    <source>
        <dbReference type="ARBA" id="ARBA00023211"/>
    </source>
</evidence>
<dbReference type="PANTHER" id="PTHR10954:SF18">
    <property type="entry name" value="RIBONUCLEASE HII"/>
    <property type="match status" value="1"/>
</dbReference>
<comment type="caution">
    <text evidence="15">The sequence shown here is derived from an EMBL/GenBank/DDBJ whole genome shotgun (WGS) entry which is preliminary data.</text>
</comment>